<keyword evidence="1" id="KW-0812">Transmembrane</keyword>
<comment type="caution">
    <text evidence="2">The sequence shown here is derived from an EMBL/GenBank/DDBJ whole genome shotgun (WGS) entry which is preliminary data.</text>
</comment>
<feature type="transmembrane region" description="Helical" evidence="1">
    <location>
        <begin position="34"/>
        <end position="54"/>
    </location>
</feature>
<keyword evidence="1" id="KW-1133">Transmembrane helix</keyword>
<evidence type="ECO:0000256" key="1">
    <source>
        <dbReference type="SAM" id="Phobius"/>
    </source>
</evidence>
<name>A0A5T2M777_SALER</name>
<dbReference type="AlphaFoldDB" id="A0A5T2M777"/>
<protein>
    <submittedName>
        <fullName evidence="2">Protein traS</fullName>
    </submittedName>
</protein>
<evidence type="ECO:0000313" key="2">
    <source>
        <dbReference type="EMBL" id="EAM4562591.1"/>
    </source>
</evidence>
<organism evidence="2">
    <name type="scientific">Salmonella enterica</name>
    <name type="common">Salmonella choleraesuis</name>
    <dbReference type="NCBI Taxonomy" id="28901"/>
    <lineage>
        <taxon>Bacteria</taxon>
        <taxon>Pseudomonadati</taxon>
        <taxon>Pseudomonadota</taxon>
        <taxon>Gammaproteobacteria</taxon>
        <taxon>Enterobacterales</taxon>
        <taxon>Enterobacteriaceae</taxon>
        <taxon>Salmonella</taxon>
    </lineage>
</organism>
<reference evidence="2" key="1">
    <citation type="submission" date="2018-11" db="EMBL/GenBank/DDBJ databases">
        <authorList>
            <consortium name="PulseNet: The National Subtyping Network for Foodborne Disease Surveillance"/>
            <person name="Tarr C.L."/>
            <person name="Trees E."/>
            <person name="Katz L.S."/>
            <person name="Carleton-Romer H.A."/>
            <person name="Stroika S."/>
            <person name="Kucerova Z."/>
            <person name="Roache K.F."/>
            <person name="Sabol A.L."/>
            <person name="Besser J."/>
            <person name="Gerner-Smidt P."/>
        </authorList>
    </citation>
    <scope>NUCLEOTIDE SEQUENCE</scope>
    <source>
        <strain evidence="2">PNUSAS060697</strain>
    </source>
</reference>
<gene>
    <name evidence="2" type="ORF">EFY76_14660</name>
</gene>
<sequence length="167" mass="19042">MITQQTVRQELETLKRYIDSGGVRIPSLWSSMRMGVSIVAWMIFCSVIMSFFITQKTSETLMSVLFGGWIGFIIMLVVAKMRMLYLSLPENFVKESLLAKTFSSKVKLYYITYLILIFLFSIAGGIVYCFGSILLTVIMTFLFSLDIGRYKVAGVVEVINSYIKSRQ</sequence>
<dbReference type="EMBL" id="AACUZB010000016">
    <property type="protein sequence ID" value="EAM4562591.1"/>
    <property type="molecule type" value="Genomic_DNA"/>
</dbReference>
<feature type="transmembrane region" description="Helical" evidence="1">
    <location>
        <begin position="110"/>
        <end position="143"/>
    </location>
</feature>
<keyword evidence="1" id="KW-0472">Membrane</keyword>
<proteinExistence type="predicted"/>
<accession>A0A5T2M777</accession>
<feature type="transmembrane region" description="Helical" evidence="1">
    <location>
        <begin position="60"/>
        <end position="79"/>
    </location>
</feature>